<evidence type="ECO:0000313" key="1">
    <source>
        <dbReference type="EMBL" id="CAG8535108.1"/>
    </source>
</evidence>
<dbReference type="OrthoDB" id="2449116at2759"/>
<name>A0A9N9AP78_9GLOM</name>
<comment type="caution">
    <text evidence="1">The sequence shown here is derived from an EMBL/GenBank/DDBJ whole genome shotgun (WGS) entry which is preliminary data.</text>
</comment>
<dbReference type="Proteomes" id="UP000789572">
    <property type="component" value="Unassembled WGS sequence"/>
</dbReference>
<dbReference type="AlphaFoldDB" id="A0A9N9AP78"/>
<sequence>MEDEVNKSEKSGEKQKLETKIEKAQLYLDKVKIPQNRNFIELDQPKKPITLDVIQELNKKLELTPEDNFYVAEEVLARKDEEGVITIENESEIFLQRHLIKTETVVGSLSGGATGLVSGVVADKILNSETVKIKSEVKGCLEDYKIIMEEKSCSCQAIIDNEASTSGEKEKSQAQKESYDNEVREIEAYIENNLK</sequence>
<accession>A0A9N9AP78</accession>
<gene>
    <name evidence="1" type="ORF">POCULU_LOCUS4251</name>
</gene>
<organism evidence="1 2">
    <name type="scientific">Paraglomus occultum</name>
    <dbReference type="NCBI Taxonomy" id="144539"/>
    <lineage>
        <taxon>Eukaryota</taxon>
        <taxon>Fungi</taxon>
        <taxon>Fungi incertae sedis</taxon>
        <taxon>Mucoromycota</taxon>
        <taxon>Glomeromycotina</taxon>
        <taxon>Glomeromycetes</taxon>
        <taxon>Paraglomerales</taxon>
        <taxon>Paraglomeraceae</taxon>
        <taxon>Paraglomus</taxon>
    </lineage>
</organism>
<reference evidence="1" key="1">
    <citation type="submission" date="2021-06" db="EMBL/GenBank/DDBJ databases">
        <authorList>
            <person name="Kallberg Y."/>
            <person name="Tangrot J."/>
            <person name="Rosling A."/>
        </authorList>
    </citation>
    <scope>NUCLEOTIDE SEQUENCE</scope>
    <source>
        <strain evidence="1">IA702</strain>
    </source>
</reference>
<keyword evidence="2" id="KW-1185">Reference proteome</keyword>
<protein>
    <submittedName>
        <fullName evidence="1">1742_t:CDS:1</fullName>
    </submittedName>
</protein>
<evidence type="ECO:0000313" key="2">
    <source>
        <dbReference type="Proteomes" id="UP000789572"/>
    </source>
</evidence>
<dbReference type="EMBL" id="CAJVPJ010000537">
    <property type="protein sequence ID" value="CAG8535108.1"/>
    <property type="molecule type" value="Genomic_DNA"/>
</dbReference>
<proteinExistence type="predicted"/>